<feature type="region of interest" description="Disordered" evidence="1">
    <location>
        <begin position="63"/>
        <end position="90"/>
    </location>
</feature>
<dbReference type="Proteomes" id="UP000267096">
    <property type="component" value="Unassembled WGS sequence"/>
</dbReference>
<name>A0A0M3J2C4_ANISI</name>
<dbReference type="WBParaSite" id="ASIM_0000168201-mRNA-1">
    <property type="protein sequence ID" value="ASIM_0000168201-mRNA-1"/>
    <property type="gene ID" value="ASIM_0000168201"/>
</dbReference>
<keyword evidence="4" id="KW-1185">Reference proteome</keyword>
<evidence type="ECO:0000256" key="1">
    <source>
        <dbReference type="SAM" id="MobiDB-lite"/>
    </source>
</evidence>
<keyword evidence="2" id="KW-0732">Signal</keyword>
<evidence type="ECO:0000313" key="3">
    <source>
        <dbReference type="EMBL" id="VDK18880.1"/>
    </source>
</evidence>
<feature type="signal peptide" evidence="2">
    <location>
        <begin position="1"/>
        <end position="21"/>
    </location>
</feature>
<evidence type="ECO:0000256" key="2">
    <source>
        <dbReference type="SAM" id="SignalP"/>
    </source>
</evidence>
<evidence type="ECO:0000313" key="5">
    <source>
        <dbReference type="WBParaSite" id="ASIM_0000168201-mRNA-1"/>
    </source>
</evidence>
<reference evidence="5" key="1">
    <citation type="submission" date="2017-02" db="UniProtKB">
        <authorList>
            <consortium name="WormBaseParasite"/>
        </authorList>
    </citation>
    <scope>IDENTIFICATION</scope>
</reference>
<evidence type="ECO:0000313" key="4">
    <source>
        <dbReference type="Proteomes" id="UP000267096"/>
    </source>
</evidence>
<dbReference type="EMBL" id="UYRR01001700">
    <property type="protein sequence ID" value="VDK18880.1"/>
    <property type="molecule type" value="Genomic_DNA"/>
</dbReference>
<accession>A0A0M3J2C4</accession>
<dbReference type="AlphaFoldDB" id="A0A0M3J2C4"/>
<sequence>MAKLWFMFAVVMLLSAQVCLAQPSWWLPNGDGAEATRVHKNLGPNAPQVFKIEIKIPPIFGGGGGHGATGQRNGANNTGGPSRKPLLRLF</sequence>
<feature type="chain" id="PRO_5043120722" evidence="2">
    <location>
        <begin position="22"/>
        <end position="90"/>
    </location>
</feature>
<proteinExistence type="predicted"/>
<reference evidence="3 4" key="2">
    <citation type="submission" date="2018-11" db="EMBL/GenBank/DDBJ databases">
        <authorList>
            <consortium name="Pathogen Informatics"/>
        </authorList>
    </citation>
    <scope>NUCLEOTIDE SEQUENCE [LARGE SCALE GENOMIC DNA]</scope>
</reference>
<protein>
    <submittedName>
        <fullName evidence="5">Secreted protein</fullName>
    </submittedName>
</protein>
<gene>
    <name evidence="3" type="ORF">ASIM_LOCUS1555</name>
</gene>
<organism evidence="5">
    <name type="scientific">Anisakis simplex</name>
    <name type="common">Herring worm</name>
    <dbReference type="NCBI Taxonomy" id="6269"/>
    <lineage>
        <taxon>Eukaryota</taxon>
        <taxon>Metazoa</taxon>
        <taxon>Ecdysozoa</taxon>
        <taxon>Nematoda</taxon>
        <taxon>Chromadorea</taxon>
        <taxon>Rhabditida</taxon>
        <taxon>Spirurina</taxon>
        <taxon>Ascaridomorpha</taxon>
        <taxon>Ascaridoidea</taxon>
        <taxon>Anisakidae</taxon>
        <taxon>Anisakis</taxon>
        <taxon>Anisakis simplex complex</taxon>
    </lineage>
</organism>